<dbReference type="EMBL" id="KX774321">
    <property type="protein sequence ID" value="AOZ63798.1"/>
    <property type="molecule type" value="Genomic_DNA"/>
</dbReference>
<protein>
    <submittedName>
        <fullName evidence="1">Uncharacterized protein</fullName>
    </submittedName>
</protein>
<proteinExistence type="predicted"/>
<sequence>MSYGWVITHDKVDTGARGKNDYSDDFRLGHDDMTPGLAVLQSKDSVEFEIYDADGDLYYIGWLLDQADEWEDDVLVAPLRWAQHFAGATLIKFIGEPTWTCEL</sequence>
<accession>A0A1I9SAJ2</accession>
<evidence type="ECO:0000313" key="2">
    <source>
        <dbReference type="Proteomes" id="UP000224902"/>
    </source>
</evidence>
<reference evidence="2" key="1">
    <citation type="submission" date="2016-08" db="EMBL/GenBank/DDBJ databases">
        <authorList>
            <person name="Seilhamer J.J."/>
        </authorList>
    </citation>
    <scope>NUCLEOTIDE SEQUENCE [LARGE SCALE GENOMIC DNA]</scope>
</reference>
<dbReference type="Proteomes" id="UP000224902">
    <property type="component" value="Segment"/>
</dbReference>
<gene>
    <name evidence="1" type="ORF">SEA_WEASELS2_220</name>
</gene>
<evidence type="ECO:0000313" key="1">
    <source>
        <dbReference type="EMBL" id="AOZ63798.1"/>
    </source>
</evidence>
<organism evidence="1 2">
    <name type="scientific">Rhodococcus phage Weasels2</name>
    <dbReference type="NCBI Taxonomy" id="1897437"/>
    <lineage>
        <taxon>Viruses</taxon>
        <taxon>Duplodnaviria</taxon>
        <taxon>Heunggongvirae</taxon>
        <taxon>Uroviricota</taxon>
        <taxon>Caudoviricetes</taxon>
        <taxon>Weaselvirus</taxon>
        <taxon>Weaselvirus weasel</taxon>
    </lineage>
</organism>
<keyword evidence="2" id="KW-1185">Reference proteome</keyword>
<name>A0A1I9SAJ2_9CAUD</name>